<gene>
    <name evidence="8 12" type="primary">aroQ</name>
    <name evidence="12" type="ORF">H9964_01740</name>
</gene>
<comment type="function">
    <text evidence="8">Catalyzes a trans-dehydration via an enolate intermediate.</text>
</comment>
<feature type="binding site" evidence="8 10">
    <location>
        <begin position="100"/>
        <end position="101"/>
    </location>
    <ligand>
        <name>substrate</name>
    </ligand>
</feature>
<dbReference type="InterPro" id="IPR001874">
    <property type="entry name" value="DHquinase_II"/>
</dbReference>
<accession>A0A9D2G326</accession>
<feature type="binding site" evidence="8 10">
    <location>
        <position position="110"/>
    </location>
    <ligand>
        <name>substrate</name>
    </ligand>
</feature>
<evidence type="ECO:0000313" key="12">
    <source>
        <dbReference type="EMBL" id="HIZ72283.1"/>
    </source>
</evidence>
<dbReference type="EMBL" id="DXBB01000034">
    <property type="protein sequence ID" value="HIZ72283.1"/>
    <property type="molecule type" value="Genomic_DNA"/>
</dbReference>
<evidence type="ECO:0000256" key="11">
    <source>
        <dbReference type="PIRSR" id="PIRSR001399-3"/>
    </source>
</evidence>
<dbReference type="GO" id="GO:0009423">
    <property type="term" value="P:chorismate biosynthetic process"/>
    <property type="evidence" value="ECO:0007669"/>
    <property type="project" value="UniProtKB-UniRule"/>
</dbReference>
<dbReference type="GO" id="GO:0003855">
    <property type="term" value="F:3-dehydroquinate dehydratase activity"/>
    <property type="evidence" value="ECO:0007669"/>
    <property type="project" value="UniProtKB-UniRule"/>
</dbReference>
<organism evidence="12 13">
    <name type="scientific">Candidatus Gallimonas intestinavium</name>
    <dbReference type="NCBI Taxonomy" id="2838603"/>
    <lineage>
        <taxon>Bacteria</taxon>
        <taxon>Bacillati</taxon>
        <taxon>Bacillota</taxon>
        <taxon>Clostridia</taxon>
        <taxon>Candidatus Gallimonas</taxon>
    </lineage>
</organism>
<comment type="catalytic activity">
    <reaction evidence="1 8">
        <text>3-dehydroquinate = 3-dehydroshikimate + H2O</text>
        <dbReference type="Rhea" id="RHEA:21096"/>
        <dbReference type="ChEBI" id="CHEBI:15377"/>
        <dbReference type="ChEBI" id="CHEBI:16630"/>
        <dbReference type="ChEBI" id="CHEBI:32364"/>
        <dbReference type="EC" id="4.2.1.10"/>
    </reaction>
</comment>
<comment type="pathway">
    <text evidence="2 8">Metabolic intermediate biosynthesis; chorismate biosynthesis; chorismate from D-erythrose 4-phosphate and phosphoenolpyruvate: step 3/7.</text>
</comment>
<dbReference type="NCBIfam" id="NF003807">
    <property type="entry name" value="PRK05395.1-4"/>
    <property type="match status" value="1"/>
</dbReference>
<sequence>MKFLVLNGVNLGRTGMREKGVYGSDTLESINKGLADFVRAHGHEADFFQSDLEGELCTKIGQAEGVYDGIVLNAGAFTHYSYAIRDAIAGVSVPVVEVHMSNVHAREEFRHKSVLTEVCRGEILGFGKNSYYLALESFWL</sequence>
<dbReference type="Proteomes" id="UP000824102">
    <property type="component" value="Unassembled WGS sequence"/>
</dbReference>
<name>A0A9D2G326_9FIRM</name>
<keyword evidence="7 8" id="KW-0456">Lyase</keyword>
<dbReference type="NCBIfam" id="NF003805">
    <property type="entry name" value="PRK05395.1-2"/>
    <property type="match status" value="1"/>
</dbReference>
<comment type="similarity">
    <text evidence="3 8">Belongs to the type-II 3-dehydroquinase family.</text>
</comment>
<evidence type="ECO:0000313" key="13">
    <source>
        <dbReference type="Proteomes" id="UP000824102"/>
    </source>
</evidence>
<dbReference type="Pfam" id="PF01220">
    <property type="entry name" value="DHquinase_II"/>
    <property type="match status" value="1"/>
</dbReference>
<evidence type="ECO:0000256" key="9">
    <source>
        <dbReference type="PIRSR" id="PIRSR001399-1"/>
    </source>
</evidence>
<evidence type="ECO:0000256" key="1">
    <source>
        <dbReference type="ARBA" id="ARBA00001864"/>
    </source>
</evidence>
<evidence type="ECO:0000256" key="2">
    <source>
        <dbReference type="ARBA" id="ARBA00004902"/>
    </source>
</evidence>
<evidence type="ECO:0000256" key="7">
    <source>
        <dbReference type="ARBA" id="ARBA00023239"/>
    </source>
</evidence>
<dbReference type="Gene3D" id="3.40.50.9100">
    <property type="entry name" value="Dehydroquinase, class II"/>
    <property type="match status" value="1"/>
</dbReference>
<evidence type="ECO:0000256" key="8">
    <source>
        <dbReference type="HAMAP-Rule" id="MF_00169"/>
    </source>
</evidence>
<evidence type="ECO:0000256" key="6">
    <source>
        <dbReference type="ARBA" id="ARBA00023141"/>
    </source>
</evidence>
<feature type="site" description="Transition state stabilizer" evidence="8 11">
    <location>
        <position position="17"/>
    </location>
</feature>
<dbReference type="PIRSF" id="PIRSF001399">
    <property type="entry name" value="DHquinase_II"/>
    <property type="match status" value="1"/>
</dbReference>
<dbReference type="HAMAP" id="MF_00169">
    <property type="entry name" value="AroQ"/>
    <property type="match status" value="1"/>
</dbReference>
<keyword evidence="6 8" id="KW-0057">Aromatic amino acid biosynthesis</keyword>
<dbReference type="CDD" id="cd00466">
    <property type="entry name" value="DHQase_II"/>
    <property type="match status" value="1"/>
</dbReference>
<comment type="subunit">
    <text evidence="4 8">Homododecamer.</text>
</comment>
<dbReference type="GO" id="GO:0019631">
    <property type="term" value="P:quinate catabolic process"/>
    <property type="evidence" value="ECO:0007669"/>
    <property type="project" value="TreeGrafter"/>
</dbReference>
<feature type="binding site" evidence="8 10">
    <location>
        <position position="86"/>
    </location>
    <ligand>
        <name>substrate</name>
    </ligand>
</feature>
<evidence type="ECO:0000256" key="4">
    <source>
        <dbReference type="ARBA" id="ARBA00011193"/>
    </source>
</evidence>
<dbReference type="AlphaFoldDB" id="A0A9D2G326"/>
<feature type="active site" description="Proton acceptor" evidence="8 9">
    <location>
        <position position="22"/>
    </location>
</feature>
<dbReference type="InterPro" id="IPR036441">
    <property type="entry name" value="DHquinase_II_sf"/>
</dbReference>
<keyword evidence="8" id="KW-0028">Amino-acid biosynthesis</keyword>
<dbReference type="NCBIfam" id="TIGR01088">
    <property type="entry name" value="aroQ"/>
    <property type="match status" value="1"/>
</dbReference>
<dbReference type="EC" id="4.2.1.10" evidence="5 8"/>
<reference evidence="12" key="1">
    <citation type="journal article" date="2021" name="PeerJ">
        <title>Extensive microbial diversity within the chicken gut microbiome revealed by metagenomics and culture.</title>
        <authorList>
            <person name="Gilroy R."/>
            <person name="Ravi A."/>
            <person name="Getino M."/>
            <person name="Pursley I."/>
            <person name="Horton D.L."/>
            <person name="Alikhan N.F."/>
            <person name="Baker D."/>
            <person name="Gharbi K."/>
            <person name="Hall N."/>
            <person name="Watson M."/>
            <person name="Adriaenssens E.M."/>
            <person name="Foster-Nyarko E."/>
            <person name="Jarju S."/>
            <person name="Secka A."/>
            <person name="Antonio M."/>
            <person name="Oren A."/>
            <person name="Chaudhuri R.R."/>
            <person name="La Ragione R."/>
            <person name="Hildebrand F."/>
            <person name="Pallen M.J."/>
        </authorList>
    </citation>
    <scope>NUCLEOTIDE SEQUENCE</scope>
    <source>
        <strain evidence="12">ChiW7-2402</strain>
    </source>
</reference>
<dbReference type="GO" id="GO:0009073">
    <property type="term" value="P:aromatic amino acid family biosynthetic process"/>
    <property type="evidence" value="ECO:0007669"/>
    <property type="project" value="UniProtKB-KW"/>
</dbReference>
<feature type="binding site" evidence="8 10">
    <location>
        <position position="73"/>
    </location>
    <ligand>
        <name>substrate</name>
    </ligand>
</feature>
<dbReference type="PANTHER" id="PTHR21272">
    <property type="entry name" value="CATABOLIC 3-DEHYDROQUINASE"/>
    <property type="match status" value="1"/>
</dbReference>
<feature type="binding site" evidence="8 10">
    <location>
        <position position="79"/>
    </location>
    <ligand>
        <name>substrate</name>
    </ligand>
</feature>
<evidence type="ECO:0000256" key="3">
    <source>
        <dbReference type="ARBA" id="ARBA00011037"/>
    </source>
</evidence>
<reference evidence="12" key="2">
    <citation type="submission" date="2021-04" db="EMBL/GenBank/DDBJ databases">
        <authorList>
            <person name="Gilroy R."/>
        </authorList>
    </citation>
    <scope>NUCLEOTIDE SEQUENCE</scope>
    <source>
        <strain evidence="12">ChiW7-2402</strain>
    </source>
</reference>
<dbReference type="GO" id="GO:0008652">
    <property type="term" value="P:amino acid biosynthetic process"/>
    <property type="evidence" value="ECO:0007669"/>
    <property type="project" value="UniProtKB-KW"/>
</dbReference>
<evidence type="ECO:0000256" key="10">
    <source>
        <dbReference type="PIRSR" id="PIRSR001399-2"/>
    </source>
</evidence>
<evidence type="ECO:0000256" key="5">
    <source>
        <dbReference type="ARBA" id="ARBA00012060"/>
    </source>
</evidence>
<proteinExistence type="inferred from homology"/>
<protein>
    <recommendedName>
        <fullName evidence="5 8">3-dehydroquinate dehydratase</fullName>
        <shortName evidence="8">3-dehydroquinase</shortName>
        <ecNumber evidence="5 8">4.2.1.10</ecNumber>
    </recommendedName>
    <alternativeName>
        <fullName evidence="8">Type II DHQase</fullName>
    </alternativeName>
</protein>
<dbReference type="SUPFAM" id="SSF52304">
    <property type="entry name" value="Type II 3-dehydroquinate dehydratase"/>
    <property type="match status" value="1"/>
</dbReference>
<dbReference type="PANTHER" id="PTHR21272:SF3">
    <property type="entry name" value="CATABOLIC 3-DEHYDROQUINASE"/>
    <property type="match status" value="1"/>
</dbReference>
<comment type="caution">
    <text evidence="12">The sequence shown here is derived from an EMBL/GenBank/DDBJ whole genome shotgun (WGS) entry which is preliminary data.</text>
</comment>
<feature type="active site" description="Proton donor" evidence="8 9">
    <location>
        <position position="99"/>
    </location>
</feature>